<evidence type="ECO:0000256" key="1">
    <source>
        <dbReference type="ARBA" id="ARBA00023172"/>
    </source>
</evidence>
<dbReference type="SUPFAM" id="SSF56349">
    <property type="entry name" value="DNA breaking-rejoining enzymes"/>
    <property type="match status" value="1"/>
</dbReference>
<dbReference type="GO" id="GO:0003677">
    <property type="term" value="F:DNA binding"/>
    <property type="evidence" value="ECO:0007669"/>
    <property type="project" value="InterPro"/>
</dbReference>
<organism evidence="2 3">
    <name type="scientific">Mycobacterium terramassiliense</name>
    <dbReference type="NCBI Taxonomy" id="1841859"/>
    <lineage>
        <taxon>Bacteria</taxon>
        <taxon>Bacillati</taxon>
        <taxon>Actinomycetota</taxon>
        <taxon>Actinomycetes</taxon>
        <taxon>Mycobacteriales</taxon>
        <taxon>Mycobacteriaceae</taxon>
        <taxon>Mycobacterium</taxon>
    </lineage>
</organism>
<name>A0A2U3N5G1_9MYCO</name>
<evidence type="ECO:0000313" key="2">
    <source>
        <dbReference type="EMBL" id="SPM26741.1"/>
    </source>
</evidence>
<dbReference type="STRING" id="1841859.GCA_900157385_00210"/>
<protein>
    <submittedName>
        <fullName evidence="2">Integrase</fullName>
    </submittedName>
</protein>
<dbReference type="AlphaFoldDB" id="A0A2U3N5G1"/>
<keyword evidence="1" id="KW-0233">DNA recombination</keyword>
<dbReference type="GO" id="GO:0015074">
    <property type="term" value="P:DNA integration"/>
    <property type="evidence" value="ECO:0007669"/>
    <property type="project" value="InterPro"/>
</dbReference>
<accession>A0A2U3N5G1</accession>
<feature type="non-terminal residue" evidence="2">
    <location>
        <position position="1"/>
    </location>
</feature>
<dbReference type="InterPro" id="IPR013762">
    <property type="entry name" value="Integrase-like_cat_sf"/>
</dbReference>
<dbReference type="InterPro" id="IPR011010">
    <property type="entry name" value="DNA_brk_join_enz"/>
</dbReference>
<dbReference type="GO" id="GO:0006310">
    <property type="term" value="P:DNA recombination"/>
    <property type="evidence" value="ECO:0007669"/>
    <property type="project" value="UniProtKB-KW"/>
</dbReference>
<reference evidence="2 3" key="1">
    <citation type="submission" date="2017-01" db="EMBL/GenBank/DDBJ databases">
        <authorList>
            <consortium name="Urmite Genomes"/>
        </authorList>
    </citation>
    <scope>NUCLEOTIDE SEQUENCE [LARGE SCALE GENOMIC DNA]</scope>
    <source>
        <strain evidence="2 3">AB308</strain>
    </source>
</reference>
<keyword evidence="3" id="KW-1185">Reference proteome</keyword>
<evidence type="ECO:0000313" key="3">
    <source>
        <dbReference type="Proteomes" id="UP000241595"/>
    </source>
</evidence>
<dbReference type="EMBL" id="FTRV01000008">
    <property type="protein sequence ID" value="SPM26741.1"/>
    <property type="molecule type" value="Genomic_DNA"/>
</dbReference>
<dbReference type="Gene3D" id="1.10.443.10">
    <property type="entry name" value="Intergrase catalytic core"/>
    <property type="match status" value="1"/>
</dbReference>
<proteinExistence type="predicted"/>
<gene>
    <name evidence="2" type="ORF">MTAB308_216</name>
</gene>
<dbReference type="Proteomes" id="UP000241595">
    <property type="component" value="Unassembled WGS sequence"/>
</dbReference>
<sequence>VPSPSPSLTVRSCPPLGFNIKTVQARLRHADATTTLNTYAKLWPKADEKTRARVAKVFKERMTADTPADGLRTEGAS</sequence>